<evidence type="ECO:0000256" key="3">
    <source>
        <dbReference type="PROSITE-ProRule" id="PRU00023"/>
    </source>
</evidence>
<dbReference type="OrthoDB" id="341259at2759"/>
<proteinExistence type="predicted"/>
<evidence type="ECO:0000256" key="2">
    <source>
        <dbReference type="ARBA" id="ARBA00023043"/>
    </source>
</evidence>
<evidence type="ECO:0000313" key="5">
    <source>
        <dbReference type="Proteomes" id="UP000838763"/>
    </source>
</evidence>
<keyword evidence="1" id="KW-0677">Repeat</keyword>
<dbReference type="SMART" id="SM00248">
    <property type="entry name" value="ANK"/>
    <property type="match status" value="5"/>
</dbReference>
<dbReference type="InterPro" id="IPR050776">
    <property type="entry name" value="Ank_Repeat/CDKN_Inhibitor"/>
</dbReference>
<dbReference type="PROSITE" id="PS50088">
    <property type="entry name" value="ANK_REPEAT"/>
    <property type="match status" value="2"/>
</dbReference>
<protein>
    <recommendedName>
        <fullName evidence="6">Ankyrin repeat protein</fullName>
    </recommendedName>
</protein>
<organism evidence="4 5">
    <name type="scientific">Parascedosporium putredinis</name>
    <dbReference type="NCBI Taxonomy" id="1442378"/>
    <lineage>
        <taxon>Eukaryota</taxon>
        <taxon>Fungi</taxon>
        <taxon>Dikarya</taxon>
        <taxon>Ascomycota</taxon>
        <taxon>Pezizomycotina</taxon>
        <taxon>Sordariomycetes</taxon>
        <taxon>Hypocreomycetidae</taxon>
        <taxon>Microascales</taxon>
        <taxon>Microascaceae</taxon>
        <taxon>Parascedosporium</taxon>
    </lineage>
</organism>
<keyword evidence="2 3" id="KW-0040">ANK repeat</keyword>
<dbReference type="InterPro" id="IPR002110">
    <property type="entry name" value="Ankyrin_rpt"/>
</dbReference>
<dbReference type="Pfam" id="PF12796">
    <property type="entry name" value="Ank_2"/>
    <property type="match status" value="2"/>
</dbReference>
<feature type="repeat" description="ANK" evidence="3">
    <location>
        <begin position="38"/>
        <end position="70"/>
    </location>
</feature>
<reference evidence="4" key="1">
    <citation type="submission" date="2022-11" db="EMBL/GenBank/DDBJ databases">
        <authorList>
            <person name="Scott C."/>
            <person name="Bruce N."/>
        </authorList>
    </citation>
    <scope>NUCLEOTIDE SEQUENCE</scope>
</reference>
<evidence type="ECO:0000313" key="4">
    <source>
        <dbReference type="EMBL" id="CAI4213234.1"/>
    </source>
</evidence>
<dbReference type="Proteomes" id="UP000838763">
    <property type="component" value="Unassembled WGS sequence"/>
</dbReference>
<name>A0A9P1GZP6_9PEZI</name>
<comment type="caution">
    <text evidence="4">The sequence shown here is derived from an EMBL/GenBank/DDBJ whole genome shotgun (WGS) entry which is preliminary data.</text>
</comment>
<dbReference type="PANTHER" id="PTHR24201">
    <property type="entry name" value="ANK_REP_REGION DOMAIN-CONTAINING PROTEIN"/>
    <property type="match status" value="1"/>
</dbReference>
<evidence type="ECO:0000256" key="1">
    <source>
        <dbReference type="ARBA" id="ARBA00022737"/>
    </source>
</evidence>
<sequence>MHILLDIIPEDSTTLSDCLENFMVNQINTTKASEPDLLGRTCLHIACSKGFDLAAAKMVEGGASYNVKDSTGRTAVHWAALRGCRTFLAALSDHKGTGCLLHDEDHDGHTPLSLAVKSYEAAKDKVSALFTLSILHQMWMEYKCKLCKGNRGWGVLHYASALGLADTVQALLSGEFMPYDLRTNSGETPLAVAAEEGHLNVVKVLCSEPTVDVLPEITRDERHLTGPGTDM</sequence>
<dbReference type="InterPro" id="IPR036770">
    <property type="entry name" value="Ankyrin_rpt-contain_sf"/>
</dbReference>
<gene>
    <name evidence="4" type="ORF">PPNO1_LOCUS2983</name>
</gene>
<accession>A0A9P1GZP6</accession>
<dbReference type="PROSITE" id="PS50297">
    <property type="entry name" value="ANK_REP_REGION"/>
    <property type="match status" value="1"/>
</dbReference>
<dbReference type="EMBL" id="CALLCH030000007">
    <property type="protein sequence ID" value="CAI4213234.1"/>
    <property type="molecule type" value="Genomic_DNA"/>
</dbReference>
<dbReference type="Gene3D" id="1.25.40.20">
    <property type="entry name" value="Ankyrin repeat-containing domain"/>
    <property type="match status" value="1"/>
</dbReference>
<evidence type="ECO:0008006" key="6">
    <source>
        <dbReference type="Google" id="ProtNLM"/>
    </source>
</evidence>
<dbReference type="PANTHER" id="PTHR24201:SF15">
    <property type="entry name" value="ANKYRIN REPEAT DOMAIN-CONTAINING PROTEIN 66"/>
    <property type="match status" value="1"/>
</dbReference>
<feature type="repeat" description="ANK" evidence="3">
    <location>
        <begin position="185"/>
        <end position="205"/>
    </location>
</feature>
<dbReference type="AlphaFoldDB" id="A0A9P1GZP6"/>
<dbReference type="SUPFAM" id="SSF48403">
    <property type="entry name" value="Ankyrin repeat"/>
    <property type="match status" value="1"/>
</dbReference>
<keyword evidence="5" id="KW-1185">Reference proteome</keyword>